<reference evidence="1" key="1">
    <citation type="journal article" date="2020" name="Fungal Divers.">
        <title>Resolving the Mortierellaceae phylogeny through synthesis of multi-gene phylogenetics and phylogenomics.</title>
        <authorList>
            <person name="Vandepol N."/>
            <person name="Liber J."/>
            <person name="Desiro A."/>
            <person name="Na H."/>
            <person name="Kennedy M."/>
            <person name="Barry K."/>
            <person name="Grigoriev I.V."/>
            <person name="Miller A.N."/>
            <person name="O'Donnell K."/>
            <person name="Stajich J.E."/>
            <person name="Bonito G."/>
        </authorList>
    </citation>
    <scope>NUCLEOTIDE SEQUENCE</scope>
    <source>
        <strain evidence="1">CK1249</strain>
    </source>
</reference>
<dbReference type="Gene3D" id="3.80.10.10">
    <property type="entry name" value="Ribonuclease Inhibitor"/>
    <property type="match status" value="1"/>
</dbReference>
<organism evidence="1 2">
    <name type="scientific">Mortierella alpina</name>
    <name type="common">Oleaginous fungus</name>
    <name type="synonym">Mortierella renispora</name>
    <dbReference type="NCBI Taxonomy" id="64518"/>
    <lineage>
        <taxon>Eukaryota</taxon>
        <taxon>Fungi</taxon>
        <taxon>Fungi incertae sedis</taxon>
        <taxon>Mucoromycota</taxon>
        <taxon>Mortierellomycotina</taxon>
        <taxon>Mortierellomycetes</taxon>
        <taxon>Mortierellales</taxon>
        <taxon>Mortierellaceae</taxon>
        <taxon>Mortierella</taxon>
    </lineage>
</organism>
<comment type="caution">
    <text evidence="1">The sequence shown here is derived from an EMBL/GenBank/DDBJ whole genome shotgun (WGS) entry which is preliminary data.</text>
</comment>
<gene>
    <name evidence="1" type="ORF">BGZ70_007890</name>
</gene>
<dbReference type="InterPro" id="IPR036047">
    <property type="entry name" value="F-box-like_dom_sf"/>
</dbReference>
<accession>A0A9P6M2G2</accession>
<protein>
    <recommendedName>
        <fullName evidence="3">F-box domain-containing protein</fullName>
    </recommendedName>
</protein>
<evidence type="ECO:0000313" key="2">
    <source>
        <dbReference type="Proteomes" id="UP000738359"/>
    </source>
</evidence>
<dbReference type="OrthoDB" id="2437965at2759"/>
<dbReference type="SUPFAM" id="SSF52047">
    <property type="entry name" value="RNI-like"/>
    <property type="match status" value="1"/>
</dbReference>
<evidence type="ECO:0008006" key="3">
    <source>
        <dbReference type="Google" id="ProtNLM"/>
    </source>
</evidence>
<proteinExistence type="predicted"/>
<dbReference type="AlphaFoldDB" id="A0A9P6M2G2"/>
<sequence>MTPPTVNPLALPEIRSLAGLYLSNKDALACSQVCKDWAKEFVRSIWHTIDFHAHTIFPELDPATIQKYSHYILAVKNITQSCHLEVLKAIKDHQLWTIGVIMHKDEQFVSDCYNLIRRHNTTLRVANIALKHTRYRTPQSFQLDALLPATSTVHPVAPWSKLKDLMIEKCVISRATLSTILRRCPELRLLDLWSTQVTPNEDGSVDDFQHPGVRDFVSKITDCVYTDLTLPERSRSLFVHFPNLKTFSTYGGSNERLPVLQFKEEVERWCPRLDALQTNRSSGKPMVQMMVHGFRSLEYIRFASDKLTPEVVLAMLRHKDSLRFLTAFTPTQLSVAEFFDQAQVPPVDDKILEARWMTQSLLRKCHKLEEFWLPELAMSMDEVEKMEWGCKGLKDLRIRIQGLDTAESIDRVIHLLKTKRRESRQRGVRMNDTDEAKIAVENPRPDTTETERAPAVGEQEYRQLALEERVVQHLLKFDKLTTLWLGRPITRL</sequence>
<keyword evidence="2" id="KW-1185">Reference proteome</keyword>
<dbReference type="SUPFAM" id="SSF81383">
    <property type="entry name" value="F-box domain"/>
    <property type="match status" value="1"/>
</dbReference>
<name>A0A9P6M2G2_MORAP</name>
<dbReference type="InterPro" id="IPR032675">
    <property type="entry name" value="LRR_dom_sf"/>
</dbReference>
<dbReference type="Proteomes" id="UP000738359">
    <property type="component" value="Unassembled WGS sequence"/>
</dbReference>
<dbReference type="EMBL" id="JAAAHY010000527">
    <property type="protein sequence ID" value="KAF9962783.1"/>
    <property type="molecule type" value="Genomic_DNA"/>
</dbReference>
<evidence type="ECO:0000313" key="1">
    <source>
        <dbReference type="EMBL" id="KAF9962783.1"/>
    </source>
</evidence>